<dbReference type="EMBL" id="JAIZAY010000019">
    <property type="protein sequence ID" value="KAJ8023696.1"/>
    <property type="molecule type" value="Genomic_DNA"/>
</dbReference>
<evidence type="ECO:0000256" key="1">
    <source>
        <dbReference type="ARBA" id="ARBA00005771"/>
    </source>
</evidence>
<dbReference type="AlphaFoldDB" id="A0A9Q0YLL5"/>
<keyword evidence="5" id="KW-1185">Reference proteome</keyword>
<comment type="similarity">
    <text evidence="1">Belongs to the sulfotransferase 1 family.</text>
</comment>
<dbReference type="Proteomes" id="UP001152320">
    <property type="component" value="Chromosome 19"/>
</dbReference>
<dbReference type="GO" id="GO:0008146">
    <property type="term" value="F:sulfotransferase activity"/>
    <property type="evidence" value="ECO:0007669"/>
    <property type="project" value="InterPro"/>
</dbReference>
<gene>
    <name evidence="4" type="ORF">HOLleu_36203</name>
</gene>
<dbReference type="SUPFAM" id="SSF52540">
    <property type="entry name" value="P-loop containing nucleoside triphosphate hydrolases"/>
    <property type="match status" value="1"/>
</dbReference>
<dbReference type="InterPro" id="IPR000863">
    <property type="entry name" value="Sulfotransferase_dom"/>
</dbReference>
<keyword evidence="2" id="KW-0808">Transferase</keyword>
<dbReference type="InterPro" id="IPR027417">
    <property type="entry name" value="P-loop_NTPase"/>
</dbReference>
<dbReference type="OrthoDB" id="205623at2759"/>
<comment type="caution">
    <text evidence="4">The sequence shown here is derived from an EMBL/GenBank/DDBJ whole genome shotgun (WGS) entry which is preliminary data.</text>
</comment>
<evidence type="ECO:0000313" key="5">
    <source>
        <dbReference type="Proteomes" id="UP001152320"/>
    </source>
</evidence>
<feature type="domain" description="Sulfotransferase" evidence="3">
    <location>
        <begin position="40"/>
        <end position="308"/>
    </location>
</feature>
<name>A0A9Q0YLL5_HOLLE</name>
<protein>
    <submittedName>
        <fullName evidence="4">Amine sulfotransferase</fullName>
    </submittedName>
</protein>
<evidence type="ECO:0000256" key="2">
    <source>
        <dbReference type="ARBA" id="ARBA00022679"/>
    </source>
</evidence>
<proteinExistence type="inferred from homology"/>
<dbReference type="Pfam" id="PF00685">
    <property type="entry name" value="Sulfotransfer_1"/>
    <property type="match status" value="1"/>
</dbReference>
<organism evidence="4 5">
    <name type="scientific">Holothuria leucospilota</name>
    <name type="common">Black long sea cucumber</name>
    <name type="synonym">Mertensiothuria leucospilota</name>
    <dbReference type="NCBI Taxonomy" id="206669"/>
    <lineage>
        <taxon>Eukaryota</taxon>
        <taxon>Metazoa</taxon>
        <taxon>Echinodermata</taxon>
        <taxon>Eleutherozoa</taxon>
        <taxon>Echinozoa</taxon>
        <taxon>Holothuroidea</taxon>
        <taxon>Aspidochirotacea</taxon>
        <taxon>Aspidochirotida</taxon>
        <taxon>Holothuriidae</taxon>
        <taxon>Holothuria</taxon>
    </lineage>
</organism>
<evidence type="ECO:0000313" key="4">
    <source>
        <dbReference type="EMBL" id="KAJ8023696.1"/>
    </source>
</evidence>
<accession>A0A9Q0YLL5</accession>
<sequence>MSENIVKLDVVMIYKDRYPLPIITNDIFMEEFENMELREDDIFVITYPKSGTHWMQEIVNLILVNGHVEKLNSSNRRIVIELADVTTFTAAALAEAGPVLRQVKDAPSPRVLSTHVPFPLLPKQLREKRCKVIYVYRHPKDAIVSYYNFSLKFAHMEYGHPILHTPQQFAHFFDAAVPGKCMFHTSFTVEYGSWFDHVLGYYQLRHDDNFFAVSYEDMKTNLREVVKRVASFIGRHLDEDALSRVVEGASFQTMKESYKKDHNQNKDKGKGVLDANMFVHKGQTSQWTEYFTAEQNETFDKLFRDKMVNCEWTVQYEPRHL</sequence>
<reference evidence="4" key="1">
    <citation type="submission" date="2021-10" db="EMBL/GenBank/DDBJ databases">
        <title>Tropical sea cucumber genome reveals ecological adaptation and Cuvierian tubules defense mechanism.</title>
        <authorList>
            <person name="Chen T."/>
        </authorList>
    </citation>
    <scope>NUCLEOTIDE SEQUENCE</scope>
    <source>
        <strain evidence="4">Nanhai2018</strain>
        <tissue evidence="4">Muscle</tissue>
    </source>
</reference>
<dbReference type="PANTHER" id="PTHR11783">
    <property type="entry name" value="SULFOTRANSFERASE SULT"/>
    <property type="match status" value="1"/>
</dbReference>
<dbReference type="Gene3D" id="3.40.50.300">
    <property type="entry name" value="P-loop containing nucleotide triphosphate hydrolases"/>
    <property type="match status" value="1"/>
</dbReference>
<evidence type="ECO:0000259" key="3">
    <source>
        <dbReference type="Pfam" id="PF00685"/>
    </source>
</evidence>